<name>A0A165S9G9_9APHY</name>
<proteinExistence type="predicted"/>
<keyword evidence="2" id="KW-1185">Reference proteome</keyword>
<reference evidence="1 2" key="1">
    <citation type="journal article" date="2016" name="Mol. Biol. Evol.">
        <title>Comparative Genomics of Early-Diverging Mushroom-Forming Fungi Provides Insights into the Origins of Lignocellulose Decay Capabilities.</title>
        <authorList>
            <person name="Nagy L.G."/>
            <person name="Riley R."/>
            <person name="Tritt A."/>
            <person name="Adam C."/>
            <person name="Daum C."/>
            <person name="Floudas D."/>
            <person name="Sun H."/>
            <person name="Yadav J.S."/>
            <person name="Pangilinan J."/>
            <person name="Larsson K.H."/>
            <person name="Matsuura K."/>
            <person name="Barry K."/>
            <person name="Labutti K."/>
            <person name="Kuo R."/>
            <person name="Ohm R.A."/>
            <person name="Bhattacharya S.S."/>
            <person name="Shirouzu T."/>
            <person name="Yoshinaga Y."/>
            <person name="Martin F.M."/>
            <person name="Grigoriev I.V."/>
            <person name="Hibbett D.S."/>
        </authorList>
    </citation>
    <scope>NUCLEOTIDE SEQUENCE [LARGE SCALE GENOMIC DNA]</scope>
    <source>
        <strain evidence="1 2">L-15889</strain>
    </source>
</reference>
<dbReference type="AlphaFoldDB" id="A0A165S9G9"/>
<sequence length="107" mass="12235">MRSRGLPQVRRVIAICLYMYGVNPLVCRSKPDTFYAAWSSSEESIRVGHYPHLSLSRSRRSQELLGLPRQHIKCVGGILERYSILSPAVIKTFSEYPVDRCQGFANY</sequence>
<accession>A0A165S9G9</accession>
<protein>
    <submittedName>
        <fullName evidence="1">Uncharacterized protein</fullName>
    </submittedName>
</protein>
<gene>
    <name evidence="1" type="ORF">DAEQUDRAFT_93403</name>
</gene>
<organism evidence="1 2">
    <name type="scientific">Daedalea quercina L-15889</name>
    <dbReference type="NCBI Taxonomy" id="1314783"/>
    <lineage>
        <taxon>Eukaryota</taxon>
        <taxon>Fungi</taxon>
        <taxon>Dikarya</taxon>
        <taxon>Basidiomycota</taxon>
        <taxon>Agaricomycotina</taxon>
        <taxon>Agaricomycetes</taxon>
        <taxon>Polyporales</taxon>
        <taxon>Fomitopsis</taxon>
    </lineage>
</organism>
<evidence type="ECO:0000313" key="1">
    <source>
        <dbReference type="EMBL" id="KZT71696.1"/>
    </source>
</evidence>
<dbReference type="EMBL" id="KV429044">
    <property type="protein sequence ID" value="KZT71696.1"/>
    <property type="molecule type" value="Genomic_DNA"/>
</dbReference>
<evidence type="ECO:0000313" key="2">
    <source>
        <dbReference type="Proteomes" id="UP000076727"/>
    </source>
</evidence>
<dbReference type="Proteomes" id="UP000076727">
    <property type="component" value="Unassembled WGS sequence"/>
</dbReference>